<sequence>MGVTTCYIINGNFRLPPKKLTYHPIMKAFLCIIIFFAVFAASVIDAQYGCGYGGYGGCYACSGCSGYYNYPSYSSYSYGYPSYSYGYPNYGYQSGYQSGYHSYGYHYSYPYGYGKK</sequence>
<keyword evidence="1" id="KW-0812">Transmembrane</keyword>
<feature type="transmembrane region" description="Helical" evidence="1">
    <location>
        <begin position="25"/>
        <end position="44"/>
    </location>
</feature>
<keyword evidence="1" id="KW-0472">Membrane</keyword>
<evidence type="ECO:0000313" key="3">
    <source>
        <dbReference type="Proteomes" id="UP001175271"/>
    </source>
</evidence>
<dbReference type="AlphaFoldDB" id="A0AA39LK24"/>
<name>A0AA39LK24_9BILA</name>
<proteinExistence type="predicted"/>
<keyword evidence="3" id="KW-1185">Reference proteome</keyword>
<reference evidence="2" key="1">
    <citation type="submission" date="2023-06" db="EMBL/GenBank/DDBJ databases">
        <title>Genomic analysis of the entomopathogenic nematode Steinernema hermaphroditum.</title>
        <authorList>
            <person name="Schwarz E.M."/>
            <person name="Heppert J.K."/>
            <person name="Baniya A."/>
            <person name="Schwartz H.T."/>
            <person name="Tan C.-H."/>
            <person name="Antoshechkin I."/>
            <person name="Sternberg P.W."/>
            <person name="Goodrich-Blair H."/>
            <person name="Dillman A.R."/>
        </authorList>
    </citation>
    <scope>NUCLEOTIDE SEQUENCE</scope>
    <source>
        <strain evidence="2">PS9179</strain>
        <tissue evidence="2">Whole animal</tissue>
    </source>
</reference>
<dbReference type="EMBL" id="JAUCMV010000004">
    <property type="protein sequence ID" value="KAK0400606.1"/>
    <property type="molecule type" value="Genomic_DNA"/>
</dbReference>
<keyword evidence="1" id="KW-1133">Transmembrane helix</keyword>
<organism evidence="2 3">
    <name type="scientific">Steinernema hermaphroditum</name>
    <dbReference type="NCBI Taxonomy" id="289476"/>
    <lineage>
        <taxon>Eukaryota</taxon>
        <taxon>Metazoa</taxon>
        <taxon>Ecdysozoa</taxon>
        <taxon>Nematoda</taxon>
        <taxon>Chromadorea</taxon>
        <taxon>Rhabditida</taxon>
        <taxon>Tylenchina</taxon>
        <taxon>Panagrolaimomorpha</taxon>
        <taxon>Strongyloidoidea</taxon>
        <taxon>Steinernematidae</taxon>
        <taxon>Steinernema</taxon>
    </lineage>
</organism>
<protein>
    <submittedName>
        <fullName evidence="2">Uncharacterized protein</fullName>
    </submittedName>
</protein>
<dbReference type="Proteomes" id="UP001175271">
    <property type="component" value="Unassembled WGS sequence"/>
</dbReference>
<comment type="caution">
    <text evidence="2">The sequence shown here is derived from an EMBL/GenBank/DDBJ whole genome shotgun (WGS) entry which is preliminary data.</text>
</comment>
<evidence type="ECO:0000256" key="1">
    <source>
        <dbReference type="SAM" id="Phobius"/>
    </source>
</evidence>
<gene>
    <name evidence="2" type="ORF">QR680_015342</name>
</gene>
<accession>A0AA39LK24</accession>
<evidence type="ECO:0000313" key="2">
    <source>
        <dbReference type="EMBL" id="KAK0400606.1"/>
    </source>
</evidence>